<dbReference type="RefSeq" id="WP_149851561.1">
    <property type="nucleotide sequence ID" value="NZ_VUOB01000041.1"/>
</dbReference>
<name>A0A5B2X5U3_9PSEU</name>
<evidence type="ECO:0000313" key="4">
    <source>
        <dbReference type="Proteomes" id="UP000323454"/>
    </source>
</evidence>
<protein>
    <submittedName>
        <fullName evidence="3">CHAP domain-containing protein</fullName>
    </submittedName>
</protein>
<sequence length="496" mass="49597">MSSTLVRRILTAAAMTAVAAPVLALSALTTASAATGGDVVGLAAANLGKHNCETNSLGGTGYFTSCKPEAWCADFAKWVWQNTGLKVDGITPGAGSFYTYGANNGTLHTSTSYTPQTGDAVVFNYNGAGYADHVGLVSRVNGDGTIQVINGNFGNGDSTTTTVAYSYGTGRVGSSIAGQTINAFVTAVGITSPAAQFAGPETIRFADGTIKTYVVNADGNVYGMGNTTAGGPFGAWQALTTGGGFAGRPSVIQFPNGTVNVYVRTTAGTIQAAGNTATGPGTSFGAWQQVSPAGALPVTGDPQVTLSANGLLNVYAVLSDGNVNGMGQTSVNGSFGPWQPLTTGSGFVGRPSVVQFTDGTINVYARTTAGTIQAAGNTTTGAGTNFGSWQQVSPAGAMAVASDPQTILLANGTISTYAVLADGNVNGMGQASVGASFGPWQPLTTGSGFVGRPSVIQFADGTMNVYARGATGTILASGNTTTGAGTSFGPWQQVAS</sequence>
<dbReference type="InterPro" id="IPR058502">
    <property type="entry name" value="PLL-like_beta-prop"/>
</dbReference>
<dbReference type="SUPFAM" id="SSF54001">
    <property type="entry name" value="Cysteine proteinases"/>
    <property type="match status" value="1"/>
</dbReference>
<keyword evidence="1" id="KW-0732">Signal</keyword>
<dbReference type="Proteomes" id="UP000323454">
    <property type="component" value="Unassembled WGS sequence"/>
</dbReference>
<dbReference type="InterPro" id="IPR006311">
    <property type="entry name" value="TAT_signal"/>
</dbReference>
<dbReference type="Pfam" id="PF05257">
    <property type="entry name" value="CHAP"/>
    <property type="match status" value="1"/>
</dbReference>
<dbReference type="PROSITE" id="PS50911">
    <property type="entry name" value="CHAP"/>
    <property type="match status" value="1"/>
</dbReference>
<feature type="domain" description="Peptidase C51" evidence="2">
    <location>
        <begin position="47"/>
        <end position="186"/>
    </location>
</feature>
<dbReference type="PROSITE" id="PS51318">
    <property type="entry name" value="TAT"/>
    <property type="match status" value="1"/>
</dbReference>
<dbReference type="InterPro" id="IPR038765">
    <property type="entry name" value="Papain-like_cys_pep_sf"/>
</dbReference>
<evidence type="ECO:0000313" key="3">
    <source>
        <dbReference type="EMBL" id="KAA2258565.1"/>
    </source>
</evidence>
<dbReference type="EMBL" id="VUOB01000041">
    <property type="protein sequence ID" value="KAA2258565.1"/>
    <property type="molecule type" value="Genomic_DNA"/>
</dbReference>
<feature type="chain" id="PRO_5023041745" evidence="1">
    <location>
        <begin position="34"/>
        <end position="496"/>
    </location>
</feature>
<dbReference type="SUPFAM" id="SSF89372">
    <property type="entry name" value="Fucose-specific lectin"/>
    <property type="match status" value="1"/>
</dbReference>
<dbReference type="Gene3D" id="3.90.1720.10">
    <property type="entry name" value="endopeptidase domain like (from Nostoc punctiforme)"/>
    <property type="match status" value="1"/>
</dbReference>
<comment type="caution">
    <text evidence="3">The sequence shown here is derived from an EMBL/GenBank/DDBJ whole genome shotgun (WGS) entry which is preliminary data.</text>
</comment>
<dbReference type="OrthoDB" id="9815928at2"/>
<dbReference type="InterPro" id="IPR007921">
    <property type="entry name" value="CHAP_dom"/>
</dbReference>
<dbReference type="AlphaFoldDB" id="A0A5B2X5U3"/>
<evidence type="ECO:0000259" key="2">
    <source>
        <dbReference type="PROSITE" id="PS50911"/>
    </source>
</evidence>
<dbReference type="Pfam" id="PF26607">
    <property type="entry name" value="DUF8189"/>
    <property type="match status" value="1"/>
</dbReference>
<reference evidence="3 4" key="2">
    <citation type="submission" date="2019-09" db="EMBL/GenBank/DDBJ databases">
        <authorList>
            <person name="Jin C."/>
        </authorList>
    </citation>
    <scope>NUCLEOTIDE SEQUENCE [LARGE SCALE GENOMIC DNA]</scope>
    <source>
        <strain evidence="3 4">AN110305</strain>
    </source>
</reference>
<organism evidence="3 4">
    <name type="scientific">Solihabitans fulvus</name>
    <dbReference type="NCBI Taxonomy" id="1892852"/>
    <lineage>
        <taxon>Bacteria</taxon>
        <taxon>Bacillati</taxon>
        <taxon>Actinomycetota</taxon>
        <taxon>Actinomycetes</taxon>
        <taxon>Pseudonocardiales</taxon>
        <taxon>Pseudonocardiaceae</taxon>
        <taxon>Solihabitans</taxon>
    </lineage>
</organism>
<keyword evidence="4" id="KW-1185">Reference proteome</keyword>
<feature type="signal peptide" evidence="1">
    <location>
        <begin position="1"/>
        <end position="33"/>
    </location>
</feature>
<accession>A0A5B2X5U3</accession>
<gene>
    <name evidence="3" type="ORF">F0L68_22165</name>
</gene>
<evidence type="ECO:0000256" key="1">
    <source>
        <dbReference type="SAM" id="SignalP"/>
    </source>
</evidence>
<reference evidence="3 4" key="1">
    <citation type="submission" date="2019-09" db="EMBL/GenBank/DDBJ databases">
        <title>Goodfellowia gen. nov., a new genus of the Pseudonocardineae related to Actinoalloteichus, containing Goodfellowia coeruleoviolacea gen. nov., comb. nov. gen. nov., comb. nov.</title>
        <authorList>
            <person name="Labeda D."/>
        </authorList>
    </citation>
    <scope>NUCLEOTIDE SEQUENCE [LARGE SCALE GENOMIC DNA]</scope>
    <source>
        <strain evidence="3 4">AN110305</strain>
    </source>
</reference>
<proteinExistence type="predicted"/>